<dbReference type="NCBIfam" id="TIGR00229">
    <property type="entry name" value="sensory_box"/>
    <property type="match status" value="1"/>
</dbReference>
<gene>
    <name evidence="22" type="ORF">GWK36_12325</name>
</gene>
<dbReference type="CDD" id="cd00088">
    <property type="entry name" value="HPT"/>
    <property type="match status" value="1"/>
</dbReference>
<keyword evidence="6 16" id="KW-0597">Phosphoprotein</keyword>
<keyword evidence="7" id="KW-0808">Transferase</keyword>
<comment type="catalytic activity">
    <reaction evidence="1">
        <text>ATP + protein L-histidine = ADP + protein N-phospho-L-histidine.</text>
        <dbReference type="EC" id="2.7.13.3"/>
    </reaction>
</comment>
<feature type="domain" description="Histidine kinase" evidence="18">
    <location>
        <begin position="671"/>
        <end position="894"/>
    </location>
</feature>
<dbReference type="GO" id="GO:0005886">
    <property type="term" value="C:plasma membrane"/>
    <property type="evidence" value="ECO:0007669"/>
    <property type="project" value="UniProtKB-SubCell"/>
</dbReference>
<keyword evidence="8" id="KW-0812">Transmembrane</keyword>
<name>A0A6G7VFL4_9GAMM</name>
<dbReference type="PROSITE" id="PS50110">
    <property type="entry name" value="RESPONSE_REGULATORY"/>
    <property type="match status" value="1"/>
</dbReference>
<dbReference type="Pfam" id="PF02518">
    <property type="entry name" value="HATPase_c"/>
    <property type="match status" value="1"/>
</dbReference>
<dbReference type="GO" id="GO:0005524">
    <property type="term" value="F:ATP binding"/>
    <property type="evidence" value="ECO:0007669"/>
    <property type="project" value="UniProtKB-KW"/>
</dbReference>
<dbReference type="InterPro" id="IPR013656">
    <property type="entry name" value="PAS_4"/>
</dbReference>
<evidence type="ECO:0000256" key="17">
    <source>
        <dbReference type="SAM" id="Coils"/>
    </source>
</evidence>
<comment type="subcellular location">
    <subcellularLocation>
        <location evidence="2">Cell inner membrane</location>
        <topology evidence="2">Multi-pass membrane protein</topology>
    </subcellularLocation>
</comment>
<proteinExistence type="predicted"/>
<dbReference type="Gene3D" id="3.30.565.10">
    <property type="entry name" value="Histidine kinase-like ATPase, C-terminal domain"/>
    <property type="match status" value="1"/>
</dbReference>
<keyword evidence="10" id="KW-0418">Kinase</keyword>
<dbReference type="InterPro" id="IPR013655">
    <property type="entry name" value="PAS_fold_3"/>
</dbReference>
<evidence type="ECO:0000256" key="3">
    <source>
        <dbReference type="ARBA" id="ARBA00012438"/>
    </source>
</evidence>
<evidence type="ECO:0000256" key="5">
    <source>
        <dbReference type="ARBA" id="ARBA00022519"/>
    </source>
</evidence>
<dbReference type="SUPFAM" id="SSF47384">
    <property type="entry name" value="Homodimeric domain of signal transducing histidine kinase"/>
    <property type="match status" value="1"/>
</dbReference>
<dbReference type="SMART" id="SM00387">
    <property type="entry name" value="HATPase_c"/>
    <property type="match status" value="1"/>
</dbReference>
<dbReference type="CDD" id="cd16922">
    <property type="entry name" value="HATPase_EvgS-ArcB-TorS-like"/>
    <property type="match status" value="1"/>
</dbReference>
<dbReference type="SMART" id="SM00388">
    <property type="entry name" value="HisKA"/>
    <property type="match status" value="1"/>
</dbReference>
<evidence type="ECO:0000256" key="15">
    <source>
        <dbReference type="PROSITE-ProRule" id="PRU00110"/>
    </source>
</evidence>
<dbReference type="InterPro" id="IPR035965">
    <property type="entry name" value="PAS-like_dom_sf"/>
</dbReference>
<dbReference type="PANTHER" id="PTHR43047:SF64">
    <property type="entry name" value="HISTIDINE KINASE CONTAINING CHEY-HOMOLOGOUS RECEIVER DOMAIN AND PAS DOMAIN-RELATED"/>
    <property type="match status" value="1"/>
</dbReference>
<evidence type="ECO:0000256" key="13">
    <source>
        <dbReference type="ARBA" id="ARBA00023012"/>
    </source>
</evidence>
<dbReference type="Pfam" id="PF08447">
    <property type="entry name" value="PAS_3"/>
    <property type="match status" value="1"/>
</dbReference>
<dbReference type="Gene3D" id="1.20.120.160">
    <property type="entry name" value="HPT domain"/>
    <property type="match status" value="1"/>
</dbReference>
<keyword evidence="12" id="KW-1133">Transmembrane helix</keyword>
<dbReference type="KEGG" id="cjap:GWK36_12325"/>
<dbReference type="InterPro" id="IPR003018">
    <property type="entry name" value="GAF"/>
</dbReference>
<evidence type="ECO:0000256" key="6">
    <source>
        <dbReference type="ARBA" id="ARBA00022553"/>
    </source>
</evidence>
<dbReference type="PRINTS" id="PR00344">
    <property type="entry name" value="BCTRLSENSOR"/>
</dbReference>
<feature type="modified residue" description="4-aspartylphosphate" evidence="16">
    <location>
        <position position="974"/>
    </location>
</feature>
<evidence type="ECO:0000259" key="18">
    <source>
        <dbReference type="PROSITE" id="PS50109"/>
    </source>
</evidence>
<feature type="domain" description="HPt" evidence="21">
    <location>
        <begin position="1084"/>
        <end position="1178"/>
    </location>
</feature>
<keyword evidence="14" id="KW-0472">Membrane</keyword>
<dbReference type="SUPFAM" id="SSF55874">
    <property type="entry name" value="ATPase domain of HSP90 chaperone/DNA topoisomerase II/histidine kinase"/>
    <property type="match status" value="1"/>
</dbReference>
<evidence type="ECO:0000259" key="19">
    <source>
        <dbReference type="PROSITE" id="PS50110"/>
    </source>
</evidence>
<dbReference type="SUPFAM" id="SSF47226">
    <property type="entry name" value="Histidine-containing phosphotransfer domain, HPT domain"/>
    <property type="match status" value="1"/>
</dbReference>
<dbReference type="InterPro" id="IPR001610">
    <property type="entry name" value="PAC"/>
</dbReference>
<dbReference type="InterPro" id="IPR029016">
    <property type="entry name" value="GAF-like_dom_sf"/>
</dbReference>
<dbReference type="Pfam" id="PF01590">
    <property type="entry name" value="GAF"/>
    <property type="match status" value="1"/>
</dbReference>
<dbReference type="InterPro" id="IPR036641">
    <property type="entry name" value="HPT_dom_sf"/>
</dbReference>
<evidence type="ECO:0000256" key="12">
    <source>
        <dbReference type="ARBA" id="ARBA00022989"/>
    </source>
</evidence>
<dbReference type="SMART" id="SM00073">
    <property type="entry name" value="HPT"/>
    <property type="match status" value="1"/>
</dbReference>
<evidence type="ECO:0000256" key="10">
    <source>
        <dbReference type="ARBA" id="ARBA00022777"/>
    </source>
</evidence>
<dbReference type="Gene3D" id="3.30.450.20">
    <property type="entry name" value="PAS domain"/>
    <property type="match status" value="3"/>
</dbReference>
<dbReference type="SMART" id="SM00065">
    <property type="entry name" value="GAF"/>
    <property type="match status" value="1"/>
</dbReference>
<dbReference type="Gene3D" id="1.10.287.130">
    <property type="match status" value="1"/>
</dbReference>
<dbReference type="Pfam" id="PF08448">
    <property type="entry name" value="PAS_4"/>
    <property type="match status" value="1"/>
</dbReference>
<evidence type="ECO:0000256" key="11">
    <source>
        <dbReference type="ARBA" id="ARBA00022840"/>
    </source>
</evidence>
<evidence type="ECO:0000259" key="20">
    <source>
        <dbReference type="PROSITE" id="PS50113"/>
    </source>
</evidence>
<dbReference type="EMBL" id="CP048029">
    <property type="protein sequence ID" value="QIK38638.1"/>
    <property type="molecule type" value="Genomic_DNA"/>
</dbReference>
<dbReference type="SMART" id="SM00086">
    <property type="entry name" value="PAC"/>
    <property type="match status" value="2"/>
</dbReference>
<evidence type="ECO:0000256" key="8">
    <source>
        <dbReference type="ARBA" id="ARBA00022692"/>
    </source>
</evidence>
<evidence type="ECO:0000256" key="2">
    <source>
        <dbReference type="ARBA" id="ARBA00004429"/>
    </source>
</evidence>
<dbReference type="InterPro" id="IPR008207">
    <property type="entry name" value="Sig_transdc_His_kin_Hpt_dom"/>
</dbReference>
<dbReference type="InterPro" id="IPR003661">
    <property type="entry name" value="HisK_dim/P_dom"/>
</dbReference>
<dbReference type="Proteomes" id="UP000502699">
    <property type="component" value="Chromosome"/>
</dbReference>
<dbReference type="InterPro" id="IPR000700">
    <property type="entry name" value="PAS-assoc_C"/>
</dbReference>
<keyword evidence="23" id="KW-1185">Reference proteome</keyword>
<sequence>MDLLRKQTDLIFFLDEDGSILGFHGPEKSLYARPEHFIGKRPEEVLPPQAGEPIQAQIDSIGKGGEAVGVRYYLRMPDGPRDYEARFCRLPEGTRLLAIVRDLTEHQRLIQALNRKRSQLDKRIKELACLNQVLRLTENDTDPIEEVLARLLPVIMTGIRDSSLIEIQIDWSEELQLATPGFRVTEWMIQAREQTAAGKPLSLTLAYRTAPLDPNAPFLLEEHVLLGALTRRLAEFLDRRHKQRQLAEREGLIQAIFEQMADGLVLIEPASGRLVDFNTAAYRSLGYEAASFTQTRFEELLAAPDPQQLKAILSGALPYLETQYRAKNGKIHEVAIHFSPVQHQGQRLIAAIWHDITSRKRREREQHARIERLRIQDELIRTFSLAPAANAGDIATYACTITGSIAQHFGYAQVSLWLLDEDRDALTCLDRYHAQTGQHTNGLVLRQSGVQTWREILQSYRHFDSHEIHSESHSLSGLQRTLGLTGAGSAFACTILSGTAPRGLLCLVHPDPAHTWYADEIQFACQVAAQFGIALLNREREAFRIFGMPKEIPPTPELVDSYIYPDDRSLVDRAWDEALTGQPYRVTHRIHTPHGIRWVEERAEILCDASGQPVEALGTVQDVTERLELEQQLASYRDHLEDLVAARTAELAAAKSEAESANRTKSVFLSNISHEIRTPLNAILGYIHLIEQEPLSPRQSAWINKLNHAARHLLQIINDILDLSRIEAGALRLDPHDFAPEQLIGRVIDMIAQQAQAKGLDLRIDLSGLPPCLHGDSVRIGQVLLNLLSNAVKFTERGWIELTAHTLGEQEMPPANWWVRWTVRDTGVGMTPEQLQRVFRPFEQTETGIARRYGGTGLGLAICKRLVEQMGGRLEVESQPGLGSTFWFEIPIGKGGDLGQTEVVAPSGIARSGPQAGAPRLTGVRILVAEDNALNQEMIQALLESSGAQVRLVANGQEAVDAVLHEPFDLVLMDVQMPVMDGLAATRSIRAHPQYQALPILAMTANAFASDRRDCLDAGMNDHLTKPIIPARLAEVIARWLPGRVPEPNTTPRPPGSPEHAAWSDLRAIPSLDADQGLAHLQDNLELYRSLLQRFAAALPDEEKRLTAALASGDLETLRQKAHQLKGIAANLGATAIHAQAQKLEQAVRAGRLEDELQGLVKDLNGALRTLGEHFRCLGQVETQNAVQNAVGLESLSAGLDRLANLLSKHDTRANHLFAEYRSALYHAFGQGAERLERAIQSFDYEEALVILQGLLNP</sequence>
<feature type="domain" description="PAC" evidence="20">
    <location>
        <begin position="580"/>
        <end position="635"/>
    </location>
</feature>
<dbReference type="PROSITE" id="PS50113">
    <property type="entry name" value="PAC"/>
    <property type="match status" value="1"/>
</dbReference>
<feature type="domain" description="Response regulatory" evidence="19">
    <location>
        <begin position="925"/>
        <end position="1041"/>
    </location>
</feature>
<dbReference type="Pfam" id="PF00512">
    <property type="entry name" value="HisKA"/>
    <property type="match status" value="1"/>
</dbReference>
<dbReference type="CDD" id="cd00082">
    <property type="entry name" value="HisKA"/>
    <property type="match status" value="1"/>
</dbReference>
<evidence type="ECO:0000259" key="21">
    <source>
        <dbReference type="PROSITE" id="PS50894"/>
    </source>
</evidence>
<feature type="coiled-coil region" evidence="17">
    <location>
        <begin position="103"/>
        <end position="130"/>
    </location>
</feature>
<dbReference type="SMART" id="SM00091">
    <property type="entry name" value="PAS"/>
    <property type="match status" value="1"/>
</dbReference>
<dbReference type="SUPFAM" id="SSF55781">
    <property type="entry name" value="GAF domain-like"/>
    <property type="match status" value="1"/>
</dbReference>
<evidence type="ECO:0000256" key="7">
    <source>
        <dbReference type="ARBA" id="ARBA00022679"/>
    </source>
</evidence>
<evidence type="ECO:0000313" key="23">
    <source>
        <dbReference type="Proteomes" id="UP000502699"/>
    </source>
</evidence>
<dbReference type="RefSeq" id="WP_166271500.1">
    <property type="nucleotide sequence ID" value="NZ_CP048029.1"/>
</dbReference>
<evidence type="ECO:0000256" key="4">
    <source>
        <dbReference type="ARBA" id="ARBA00022475"/>
    </source>
</evidence>
<keyword evidence="4" id="KW-1003">Cell membrane</keyword>
<dbReference type="SUPFAM" id="SSF52172">
    <property type="entry name" value="CheY-like"/>
    <property type="match status" value="1"/>
</dbReference>
<dbReference type="AlphaFoldDB" id="A0A6G7VFL4"/>
<keyword evidence="17" id="KW-0175">Coiled coil</keyword>
<dbReference type="InterPro" id="IPR011006">
    <property type="entry name" value="CheY-like_superfamily"/>
</dbReference>
<dbReference type="GO" id="GO:0000155">
    <property type="term" value="F:phosphorelay sensor kinase activity"/>
    <property type="evidence" value="ECO:0007669"/>
    <property type="project" value="InterPro"/>
</dbReference>
<keyword evidence="5" id="KW-0997">Cell inner membrane</keyword>
<protein>
    <recommendedName>
        <fullName evidence="3">histidine kinase</fullName>
        <ecNumber evidence="3">2.7.13.3</ecNumber>
    </recommendedName>
</protein>
<evidence type="ECO:0000256" key="1">
    <source>
        <dbReference type="ARBA" id="ARBA00000085"/>
    </source>
</evidence>
<dbReference type="Gene3D" id="3.40.50.2300">
    <property type="match status" value="1"/>
</dbReference>
<evidence type="ECO:0000256" key="9">
    <source>
        <dbReference type="ARBA" id="ARBA00022741"/>
    </source>
</evidence>
<dbReference type="FunFam" id="1.10.287.130:FF:000004">
    <property type="entry name" value="Ethylene receptor 1"/>
    <property type="match status" value="1"/>
</dbReference>
<organism evidence="22 23">
    <name type="scientific">Caldichromatium japonicum</name>
    <dbReference type="NCBI Taxonomy" id="2699430"/>
    <lineage>
        <taxon>Bacteria</taxon>
        <taxon>Pseudomonadati</taxon>
        <taxon>Pseudomonadota</taxon>
        <taxon>Gammaproteobacteria</taxon>
        <taxon>Chromatiales</taxon>
        <taxon>Chromatiaceae</taxon>
        <taxon>Caldichromatium</taxon>
    </lineage>
</organism>
<dbReference type="PANTHER" id="PTHR43047">
    <property type="entry name" value="TWO-COMPONENT HISTIDINE PROTEIN KINASE"/>
    <property type="match status" value="1"/>
</dbReference>
<dbReference type="Pfam" id="PF01627">
    <property type="entry name" value="Hpt"/>
    <property type="match status" value="1"/>
</dbReference>
<dbReference type="SUPFAM" id="SSF55785">
    <property type="entry name" value="PYP-like sensor domain (PAS domain)"/>
    <property type="match status" value="3"/>
</dbReference>
<keyword evidence="13" id="KW-0902">Two-component regulatory system</keyword>
<dbReference type="SMART" id="SM00448">
    <property type="entry name" value="REC"/>
    <property type="match status" value="1"/>
</dbReference>
<dbReference type="EC" id="2.7.13.3" evidence="3"/>
<keyword evidence="11" id="KW-0067">ATP-binding</keyword>
<dbReference type="InterPro" id="IPR036097">
    <property type="entry name" value="HisK_dim/P_sf"/>
</dbReference>
<dbReference type="Pfam" id="PF13426">
    <property type="entry name" value="PAS_9"/>
    <property type="match status" value="1"/>
</dbReference>
<evidence type="ECO:0000256" key="14">
    <source>
        <dbReference type="ARBA" id="ARBA00023136"/>
    </source>
</evidence>
<dbReference type="InterPro" id="IPR036890">
    <property type="entry name" value="HATPase_C_sf"/>
</dbReference>
<reference evidence="23" key="1">
    <citation type="submission" date="2020-01" db="EMBL/GenBank/DDBJ databases">
        <title>Caldichromatium gen. nov., sp. nov., a thermophilic purple sulfur bacterium member of the family Chromatiaceae isolated from Nakabusa hot spring, Japan.</title>
        <authorList>
            <person name="Saini M.K."/>
            <person name="Hanada S."/>
            <person name="Tank M."/>
        </authorList>
    </citation>
    <scope>NUCLEOTIDE SEQUENCE [LARGE SCALE GENOMIC DNA]</scope>
    <source>
        <strain evidence="23">No.7</strain>
    </source>
</reference>
<feature type="modified residue" description="Phosphohistidine" evidence="15">
    <location>
        <position position="1123"/>
    </location>
</feature>
<dbReference type="InterPro" id="IPR005467">
    <property type="entry name" value="His_kinase_dom"/>
</dbReference>
<dbReference type="CDD" id="cd17546">
    <property type="entry name" value="REC_hyHK_CKI1_RcsC-like"/>
    <property type="match status" value="1"/>
</dbReference>
<dbReference type="InterPro" id="IPR001789">
    <property type="entry name" value="Sig_transdc_resp-reg_receiver"/>
</dbReference>
<dbReference type="PROSITE" id="PS50109">
    <property type="entry name" value="HIS_KIN"/>
    <property type="match status" value="1"/>
</dbReference>
<dbReference type="InterPro" id="IPR003594">
    <property type="entry name" value="HATPase_dom"/>
</dbReference>
<dbReference type="InterPro" id="IPR004358">
    <property type="entry name" value="Sig_transdc_His_kin-like_C"/>
</dbReference>
<dbReference type="Pfam" id="PF00072">
    <property type="entry name" value="Response_reg"/>
    <property type="match status" value="1"/>
</dbReference>
<dbReference type="InterPro" id="IPR000014">
    <property type="entry name" value="PAS"/>
</dbReference>
<keyword evidence="9" id="KW-0547">Nucleotide-binding</keyword>
<dbReference type="Gene3D" id="3.30.450.40">
    <property type="match status" value="1"/>
</dbReference>
<accession>A0A6G7VFL4</accession>
<evidence type="ECO:0000256" key="16">
    <source>
        <dbReference type="PROSITE-ProRule" id="PRU00169"/>
    </source>
</evidence>
<dbReference type="FunFam" id="3.30.565.10:FF:000010">
    <property type="entry name" value="Sensor histidine kinase RcsC"/>
    <property type="match status" value="1"/>
</dbReference>
<dbReference type="PROSITE" id="PS50894">
    <property type="entry name" value="HPT"/>
    <property type="match status" value="1"/>
</dbReference>
<evidence type="ECO:0000313" key="22">
    <source>
        <dbReference type="EMBL" id="QIK38638.1"/>
    </source>
</evidence>